<evidence type="ECO:0000313" key="6">
    <source>
        <dbReference type="Proteomes" id="UP000563524"/>
    </source>
</evidence>
<dbReference type="PROSITE" id="PS00061">
    <property type="entry name" value="ADH_SHORT"/>
    <property type="match status" value="1"/>
</dbReference>
<dbReference type="Gene3D" id="3.40.50.720">
    <property type="entry name" value="NAD(P)-binding Rossmann-like Domain"/>
    <property type="match status" value="1"/>
</dbReference>
<dbReference type="SMART" id="SM00822">
    <property type="entry name" value="PKS_KR"/>
    <property type="match status" value="1"/>
</dbReference>
<dbReference type="PANTHER" id="PTHR44196">
    <property type="entry name" value="DEHYDROGENASE/REDUCTASE SDR FAMILY MEMBER 7B"/>
    <property type="match status" value="1"/>
</dbReference>
<dbReference type="InterPro" id="IPR002347">
    <property type="entry name" value="SDR_fam"/>
</dbReference>
<comment type="caution">
    <text evidence="5">The sequence shown here is derived from an EMBL/GenBank/DDBJ whole genome shotgun (WGS) entry which is preliminary data.</text>
</comment>
<dbReference type="PANTHER" id="PTHR44196:SF1">
    <property type="entry name" value="DEHYDROGENASE_REDUCTASE SDR FAMILY MEMBER 7B"/>
    <property type="match status" value="1"/>
</dbReference>
<evidence type="ECO:0000259" key="4">
    <source>
        <dbReference type="SMART" id="SM00822"/>
    </source>
</evidence>
<dbReference type="NCBIfam" id="NF005495">
    <property type="entry name" value="PRK07109.1"/>
    <property type="match status" value="1"/>
</dbReference>
<feature type="domain" description="Ketoreductase" evidence="4">
    <location>
        <begin position="10"/>
        <end position="195"/>
    </location>
</feature>
<keyword evidence="6" id="KW-1185">Reference proteome</keyword>
<evidence type="ECO:0000256" key="3">
    <source>
        <dbReference type="RuleBase" id="RU000363"/>
    </source>
</evidence>
<gene>
    <name evidence="5" type="ORF">GGQ59_001943</name>
</gene>
<dbReference type="PRINTS" id="PR00080">
    <property type="entry name" value="SDRFAMILY"/>
</dbReference>
<dbReference type="InterPro" id="IPR036291">
    <property type="entry name" value="NAD(P)-bd_dom_sf"/>
</dbReference>
<dbReference type="PRINTS" id="PR00081">
    <property type="entry name" value="GDHRDH"/>
</dbReference>
<comment type="similarity">
    <text evidence="1 3">Belongs to the short-chain dehydrogenases/reductases (SDR) family.</text>
</comment>
<proteinExistence type="inferred from homology"/>
<name>A0A840I322_9PROT</name>
<dbReference type="SUPFAM" id="SSF51735">
    <property type="entry name" value="NAD(P)-binding Rossmann-fold domains"/>
    <property type="match status" value="1"/>
</dbReference>
<dbReference type="GO" id="GO:0016020">
    <property type="term" value="C:membrane"/>
    <property type="evidence" value="ECO:0007669"/>
    <property type="project" value="TreeGrafter"/>
</dbReference>
<reference evidence="5 6" key="1">
    <citation type="submission" date="2020-08" db="EMBL/GenBank/DDBJ databases">
        <title>Genomic Encyclopedia of Type Strains, Phase IV (KMG-IV): sequencing the most valuable type-strain genomes for metagenomic binning, comparative biology and taxonomic classification.</title>
        <authorList>
            <person name="Goeker M."/>
        </authorList>
    </citation>
    <scope>NUCLEOTIDE SEQUENCE [LARGE SCALE GENOMIC DNA]</scope>
    <source>
        <strain evidence="5 6">DSM 102850</strain>
    </source>
</reference>
<keyword evidence="2" id="KW-0560">Oxidoreductase</keyword>
<dbReference type="AlphaFoldDB" id="A0A840I322"/>
<dbReference type="InterPro" id="IPR020904">
    <property type="entry name" value="Sc_DH/Rdtase_CS"/>
</dbReference>
<protein>
    <submittedName>
        <fullName evidence="5">NADP-dependent 3-hydroxy acid dehydrogenase YdfG</fullName>
    </submittedName>
</protein>
<dbReference type="Pfam" id="PF00106">
    <property type="entry name" value="adh_short"/>
    <property type="match status" value="1"/>
</dbReference>
<dbReference type="Proteomes" id="UP000563524">
    <property type="component" value="Unassembled WGS sequence"/>
</dbReference>
<evidence type="ECO:0000313" key="5">
    <source>
        <dbReference type="EMBL" id="MBB4659406.1"/>
    </source>
</evidence>
<dbReference type="RefSeq" id="WP_183817989.1">
    <property type="nucleotide sequence ID" value="NZ_JACHOB010000004.1"/>
</dbReference>
<accession>A0A840I322</accession>
<dbReference type="InterPro" id="IPR057326">
    <property type="entry name" value="KR_dom"/>
</dbReference>
<organism evidence="5 6">
    <name type="scientific">Parvularcula dongshanensis</name>
    <dbReference type="NCBI Taxonomy" id="1173995"/>
    <lineage>
        <taxon>Bacteria</taxon>
        <taxon>Pseudomonadati</taxon>
        <taxon>Pseudomonadota</taxon>
        <taxon>Alphaproteobacteria</taxon>
        <taxon>Parvularculales</taxon>
        <taxon>Parvularculaceae</taxon>
        <taxon>Parvularcula</taxon>
    </lineage>
</organism>
<evidence type="ECO:0000256" key="1">
    <source>
        <dbReference type="ARBA" id="ARBA00006484"/>
    </source>
</evidence>
<evidence type="ECO:0000256" key="2">
    <source>
        <dbReference type="ARBA" id="ARBA00023002"/>
    </source>
</evidence>
<dbReference type="FunFam" id="3.40.50.720:FF:000084">
    <property type="entry name" value="Short-chain dehydrogenase reductase"/>
    <property type="match status" value="1"/>
</dbReference>
<sequence length="332" mass="34471">MVRLKPLKEQVIVVTGASSGIGLATAQMAAEKGARVVMAARSGDDLERFASEIEAAGGQALAVPTDVSDAAAVEALARAAIARFGGIDTWVNDAGVSIFGKIEETGEDEARRLFDVDFWGMVHGCRAALPTLKEHGGALINVGSMAGDVATPLMGYYSAAKHAVRGFTDALRIELEHDGAPVSVTLIKPGPIATPIMDNQRNLTGEEMAMPPPLYPAEDVARVILHAAEHPTRDRYVGGSAVLGAMGAAHFPRLADRMSAAGMEAMTTDEPAHGHPDNLFAPSEATAKRGDTRGRHVRPSLSANAANHPVASGLALLALGVGLGGLMARGRP</sequence>
<dbReference type="GO" id="GO:0016491">
    <property type="term" value="F:oxidoreductase activity"/>
    <property type="evidence" value="ECO:0007669"/>
    <property type="project" value="UniProtKB-KW"/>
</dbReference>
<dbReference type="EMBL" id="JACHOB010000004">
    <property type="protein sequence ID" value="MBB4659406.1"/>
    <property type="molecule type" value="Genomic_DNA"/>
</dbReference>